<reference evidence="1 2" key="1">
    <citation type="submission" date="2013-07" db="EMBL/GenBank/DDBJ databases">
        <title>Comparative Genomic and Metabolomic Analysis of Twelve Strains of Pseudoalteromonas luteoviolacea.</title>
        <authorList>
            <person name="Vynne N.G."/>
            <person name="Mansson M."/>
            <person name="Gram L."/>
        </authorList>
    </citation>
    <scope>NUCLEOTIDE SEQUENCE [LARGE SCALE GENOMIC DNA]</scope>
    <source>
        <strain evidence="1 2">DSM 6061</strain>
    </source>
</reference>
<keyword evidence="2" id="KW-1185">Reference proteome</keyword>
<dbReference type="PATRIC" id="fig|1365250.3.peg.4485"/>
<sequence length="226" mass="26176">MRYIGVPDISDFSFALVPANFYFHNKNPYNHRPLNYRALLAFMHDISDLKNIFDSQFGQSHNTRLVRGDAEPIYLPANDTCDYHQVVFAHGFYASALHEIAHWLVAGEARRLLEDYGYWYCPDGRDKAQQAEFEKVEVKPQAIEWALSVAASFKFNVSVDNLNGEQTCRFSFQKNVHDKVIALIENGFNTRTEQLLKALADFYKTPWPLTAEQFSWHCPQEFENVV</sequence>
<dbReference type="STRING" id="43657.S4054249_08875"/>
<dbReference type="Pfam" id="PF04315">
    <property type="entry name" value="EpmC"/>
    <property type="match status" value="1"/>
</dbReference>
<accession>A0A166V5L3</accession>
<name>A0A166V5L3_9GAMM</name>
<dbReference type="EMBL" id="AUYB01000136">
    <property type="protein sequence ID" value="KZN31743.1"/>
    <property type="molecule type" value="Genomic_DNA"/>
</dbReference>
<evidence type="ECO:0000313" key="2">
    <source>
        <dbReference type="Proteomes" id="UP000076643"/>
    </source>
</evidence>
<comment type="caution">
    <text evidence="1">The sequence shown here is derived from an EMBL/GenBank/DDBJ whole genome shotgun (WGS) entry which is preliminary data.</text>
</comment>
<proteinExistence type="predicted"/>
<gene>
    <name evidence="1" type="ORF">N475_04610</name>
</gene>
<evidence type="ECO:0000313" key="1">
    <source>
        <dbReference type="EMBL" id="KZN31743.1"/>
    </source>
</evidence>
<protein>
    <recommendedName>
        <fullName evidence="3">Transporting ATPase</fullName>
    </recommendedName>
</protein>
<dbReference type="InterPro" id="IPR007411">
    <property type="entry name" value="EpmC"/>
</dbReference>
<dbReference type="AlphaFoldDB" id="A0A166V5L3"/>
<organism evidence="1 2">
    <name type="scientific">Pseudoalteromonas luteoviolacea DSM 6061</name>
    <dbReference type="NCBI Taxonomy" id="1365250"/>
    <lineage>
        <taxon>Bacteria</taxon>
        <taxon>Pseudomonadati</taxon>
        <taxon>Pseudomonadota</taxon>
        <taxon>Gammaproteobacteria</taxon>
        <taxon>Alteromonadales</taxon>
        <taxon>Pseudoalteromonadaceae</taxon>
        <taxon>Pseudoalteromonas</taxon>
    </lineage>
</organism>
<evidence type="ECO:0008006" key="3">
    <source>
        <dbReference type="Google" id="ProtNLM"/>
    </source>
</evidence>
<dbReference type="Proteomes" id="UP000076643">
    <property type="component" value="Unassembled WGS sequence"/>
</dbReference>